<dbReference type="Pfam" id="PF11274">
    <property type="entry name" value="DUF3074"/>
    <property type="match status" value="1"/>
</dbReference>
<accession>U4LQ87</accession>
<evidence type="ECO:0000313" key="4">
    <source>
        <dbReference type="Proteomes" id="UP000018144"/>
    </source>
</evidence>
<dbReference type="InterPro" id="IPR023393">
    <property type="entry name" value="START-like_dom_sf"/>
</dbReference>
<dbReference type="Proteomes" id="UP000018144">
    <property type="component" value="Unassembled WGS sequence"/>
</dbReference>
<dbReference type="OMA" id="NSAMESP"/>
<feature type="region of interest" description="Disordered" evidence="1">
    <location>
        <begin position="263"/>
        <end position="283"/>
    </location>
</feature>
<feature type="region of interest" description="Disordered" evidence="1">
    <location>
        <begin position="344"/>
        <end position="411"/>
    </location>
</feature>
<dbReference type="eggNOG" id="ENOG502S6FW">
    <property type="taxonomic scope" value="Eukaryota"/>
</dbReference>
<dbReference type="EMBL" id="HF936646">
    <property type="protein sequence ID" value="CCX17441.1"/>
    <property type="molecule type" value="Genomic_DNA"/>
</dbReference>
<feature type="compositionally biased region" description="Basic and acidic residues" evidence="1">
    <location>
        <begin position="533"/>
        <end position="578"/>
    </location>
</feature>
<dbReference type="PANTHER" id="PTHR40370:SF1">
    <property type="entry name" value="DUF3074 DOMAIN-CONTAINING PROTEIN"/>
    <property type="match status" value="1"/>
</dbReference>
<sequence>MATDVHEALKTLSPIHHSDFPSDPSSLDAKLAACLADTHTLISSIPPPAILPKSINLPEPANTDIATLQKDWKPVKLSNKENQLGISVFKLPAKDGKGTWFARRSIHTNISFDRFEAGLRHEFSQDAPEEGSRPAPVRGIGKDLLVRHESSELGRGQILQLSAQFPGPSAPRDFVEGCLSSSAHPEDLATTKDGQPITTIIESGEGTSKKNPRQFTLISKPVLEHPECCERQGYVRGTYESVEFIREIPTNIEHLSRSLSSPDISAVDKLPTGRRRGRTVGQADEADHIPQDHAPVDWIMITRSDPGGSVPKWMVERGTPGGIVKDAEKFIATLLAVEEKAKTAAAEKPTAEPVGAPVVEETPTVEKDVPADVPADAPTAPVAEKAVQAELEPTDSRSSLAPAGHSGVTEGKPGIFSALNSMVIGMTSLAQSMVSSTTLTPPETSSDESSPVSLSPTESSNVDDDKLETGSTLSFTTCHSTDMLGGMRKLETPSEAPSGAPSETASGLPTPTGSRTPSIASAATTASTAQQTPEERALHQFLKEKQKLDEKYKVEEQRLSEREKKLAEKRLKGMEKQEKKYRRAIQKANEKRQKEEERRQRDLHKKQEKEDKFKRKEIEELQKVVEGLTKENLELNQRVEALEKERRMAAAATQTQKR</sequence>
<feature type="compositionally biased region" description="Low complexity" evidence="1">
    <location>
        <begin position="520"/>
        <end position="532"/>
    </location>
</feature>
<dbReference type="Gene3D" id="3.30.530.20">
    <property type="match status" value="1"/>
</dbReference>
<feature type="compositionally biased region" description="Basic and acidic residues" evidence="1">
    <location>
        <begin position="588"/>
        <end position="612"/>
    </location>
</feature>
<organism evidence="3 4">
    <name type="scientific">Pyronema omphalodes (strain CBS 100304)</name>
    <name type="common">Pyronema confluens</name>
    <dbReference type="NCBI Taxonomy" id="1076935"/>
    <lineage>
        <taxon>Eukaryota</taxon>
        <taxon>Fungi</taxon>
        <taxon>Dikarya</taxon>
        <taxon>Ascomycota</taxon>
        <taxon>Pezizomycotina</taxon>
        <taxon>Pezizomycetes</taxon>
        <taxon>Pezizales</taxon>
        <taxon>Pyronemataceae</taxon>
        <taxon>Pyronema</taxon>
    </lineage>
</organism>
<dbReference type="SUPFAM" id="SSF55961">
    <property type="entry name" value="Bet v1-like"/>
    <property type="match status" value="1"/>
</dbReference>
<evidence type="ECO:0000259" key="2">
    <source>
        <dbReference type="Pfam" id="PF11274"/>
    </source>
</evidence>
<dbReference type="PANTHER" id="PTHR40370">
    <property type="entry name" value="EXPRESSED PROTEIN"/>
    <property type="match status" value="1"/>
</dbReference>
<feature type="compositionally biased region" description="Polar residues" evidence="1">
    <location>
        <begin position="501"/>
        <end position="519"/>
    </location>
</feature>
<dbReference type="OrthoDB" id="5403181at2759"/>
<evidence type="ECO:0000313" key="3">
    <source>
        <dbReference type="EMBL" id="CCX17441.1"/>
    </source>
</evidence>
<feature type="region of interest" description="Disordered" evidence="1">
    <location>
        <begin position="434"/>
        <end position="612"/>
    </location>
</feature>
<feature type="compositionally biased region" description="Low complexity" evidence="1">
    <location>
        <begin position="344"/>
        <end position="354"/>
    </location>
</feature>
<dbReference type="InterPro" id="IPR024500">
    <property type="entry name" value="DUF3074"/>
</dbReference>
<reference evidence="3 4" key="1">
    <citation type="journal article" date="2013" name="PLoS Genet.">
        <title>The genome and development-dependent transcriptomes of Pyronema confluens: a window into fungal evolution.</title>
        <authorList>
            <person name="Traeger S."/>
            <person name="Altegoer F."/>
            <person name="Freitag M."/>
            <person name="Gabaldon T."/>
            <person name="Kempken F."/>
            <person name="Kumar A."/>
            <person name="Marcet-Houben M."/>
            <person name="Poggeler S."/>
            <person name="Stajich J.E."/>
            <person name="Nowrousian M."/>
        </authorList>
    </citation>
    <scope>NUCLEOTIDE SEQUENCE [LARGE SCALE GENOMIC DNA]</scope>
    <source>
        <strain evidence="4">CBS 100304</strain>
        <tissue evidence="3">Vegetative mycelium</tissue>
    </source>
</reference>
<protein>
    <recommendedName>
        <fullName evidence="2">DUF3074 domain-containing protein</fullName>
    </recommendedName>
</protein>
<evidence type="ECO:0000256" key="1">
    <source>
        <dbReference type="SAM" id="MobiDB-lite"/>
    </source>
</evidence>
<proteinExistence type="predicted"/>
<dbReference type="AlphaFoldDB" id="U4LQ87"/>
<feature type="compositionally biased region" description="Low complexity" evidence="1">
    <location>
        <begin position="371"/>
        <end position="383"/>
    </location>
</feature>
<feature type="domain" description="DUF3074" evidence="2">
    <location>
        <begin position="100"/>
        <end position="331"/>
    </location>
</feature>
<feature type="compositionally biased region" description="Polar residues" evidence="1">
    <location>
        <begin position="469"/>
        <end position="480"/>
    </location>
</feature>
<name>U4LQ87_PYROM</name>
<feature type="compositionally biased region" description="Low complexity" evidence="1">
    <location>
        <begin position="434"/>
        <end position="460"/>
    </location>
</feature>
<gene>
    <name evidence="3" type="ORF">PCON_04445</name>
</gene>
<keyword evidence="4" id="KW-1185">Reference proteome</keyword>